<gene>
    <name evidence="1" type="ORF">SG34_004125</name>
</gene>
<accession>A0AAE9Z3L3</accession>
<reference evidence="1 2" key="1">
    <citation type="journal article" date="2015" name="Genome Announc.">
        <title>Draft Genome Sequences of Marine Isolates of Thalassomonas viridans and Thalassomonas actiniarum.</title>
        <authorList>
            <person name="Olonade I."/>
            <person name="van Zyl L.J."/>
            <person name="Trindade M."/>
        </authorList>
    </citation>
    <scope>NUCLEOTIDE SEQUENCE [LARGE SCALE GENOMIC DNA]</scope>
    <source>
        <strain evidence="1 2">XOM25</strain>
    </source>
</reference>
<dbReference type="RefSeq" id="WP_044838623.1">
    <property type="nucleotide sequence ID" value="NZ_CP059733.1"/>
</dbReference>
<sequence length="80" mass="8729">MKQTLTPIGQLQKQTISKNESIYKEPMIMQNLTTEDLKNITGGSSGQKGVDPKVATATPIIQARDISYSGFSNSDEDKNP</sequence>
<name>A0AAE9Z3L3_9GAMM</name>
<proteinExistence type="predicted"/>
<keyword evidence="2" id="KW-1185">Reference proteome</keyword>
<reference evidence="1 2" key="2">
    <citation type="journal article" date="2022" name="Mar. Drugs">
        <title>Bioassay-Guided Fractionation Leads to the Detection of Cholic Acid Generated by the Rare Thalassomonas sp.</title>
        <authorList>
            <person name="Pheiffer F."/>
            <person name="Schneider Y.K."/>
            <person name="Hansen E.H."/>
            <person name="Andersen J.H."/>
            <person name="Isaksson J."/>
            <person name="Busche T."/>
            <person name="R C."/>
            <person name="Kalinowski J."/>
            <person name="Zyl L.V."/>
            <person name="Trindade M."/>
        </authorList>
    </citation>
    <scope>NUCLEOTIDE SEQUENCE [LARGE SCALE GENOMIC DNA]</scope>
    <source>
        <strain evidence="1 2">XOM25</strain>
    </source>
</reference>
<dbReference type="EMBL" id="CP059733">
    <property type="protein sequence ID" value="WDE06126.1"/>
    <property type="molecule type" value="Genomic_DNA"/>
</dbReference>
<evidence type="ECO:0000313" key="2">
    <source>
        <dbReference type="Proteomes" id="UP000032352"/>
    </source>
</evidence>
<dbReference type="KEGG" id="tvd:SG34_004125"/>
<protein>
    <submittedName>
        <fullName evidence="1">Uncharacterized protein</fullName>
    </submittedName>
</protein>
<evidence type="ECO:0000313" key="1">
    <source>
        <dbReference type="EMBL" id="WDE06126.1"/>
    </source>
</evidence>
<dbReference type="Proteomes" id="UP000032352">
    <property type="component" value="Chromosome"/>
</dbReference>
<dbReference type="AlphaFoldDB" id="A0AAE9Z3L3"/>
<organism evidence="1 2">
    <name type="scientific">Thalassomonas viridans</name>
    <dbReference type="NCBI Taxonomy" id="137584"/>
    <lineage>
        <taxon>Bacteria</taxon>
        <taxon>Pseudomonadati</taxon>
        <taxon>Pseudomonadota</taxon>
        <taxon>Gammaproteobacteria</taxon>
        <taxon>Alteromonadales</taxon>
        <taxon>Colwelliaceae</taxon>
        <taxon>Thalassomonas</taxon>
    </lineage>
</organism>